<organism evidence="2 3">
    <name type="scientific">Oribacterium asaccharolyticum ACB7</name>
    <dbReference type="NCBI Taxonomy" id="796944"/>
    <lineage>
        <taxon>Bacteria</taxon>
        <taxon>Bacillati</taxon>
        <taxon>Bacillota</taxon>
        <taxon>Clostridia</taxon>
        <taxon>Lachnospirales</taxon>
        <taxon>Lachnospiraceae</taxon>
        <taxon>Oribacterium</taxon>
    </lineage>
</organism>
<comment type="caution">
    <text evidence="2">The sequence shown here is derived from an EMBL/GenBank/DDBJ whole genome shotgun (WGS) entry which is preliminary data.</text>
</comment>
<reference evidence="2 3" key="1">
    <citation type="submission" date="2011-08" db="EMBL/GenBank/DDBJ databases">
        <title>The Genome Sequence of Oribacterium sp. ACB7.</title>
        <authorList>
            <consortium name="The Broad Institute Genome Sequencing Platform"/>
            <person name="Earl A."/>
            <person name="Ward D."/>
            <person name="Feldgarden M."/>
            <person name="Gevers D."/>
            <person name="Sizova M."/>
            <person name="Hazen A."/>
            <person name="Epstein S."/>
            <person name="Young S.K."/>
            <person name="Zeng Q."/>
            <person name="Gargeya S."/>
            <person name="Fitzgerald M."/>
            <person name="Haas B."/>
            <person name="Abouelleil A."/>
            <person name="Alvarado L."/>
            <person name="Arachchi H.M."/>
            <person name="Berlin A."/>
            <person name="Brown A."/>
            <person name="Chapman S.B."/>
            <person name="Chen Z."/>
            <person name="Dunbar C."/>
            <person name="Freedman E."/>
            <person name="Gearin G."/>
            <person name="Gellesch M."/>
            <person name="Goldberg J."/>
            <person name="Griggs A."/>
            <person name="Gujja S."/>
            <person name="Heiman D."/>
            <person name="Howarth C."/>
            <person name="Larson L."/>
            <person name="Lui A."/>
            <person name="MacDonald P.J.P."/>
            <person name="Montmayeur A."/>
            <person name="Murphy C."/>
            <person name="Neiman D."/>
            <person name="Pearson M."/>
            <person name="Priest M."/>
            <person name="Roberts A."/>
            <person name="Saif S."/>
            <person name="Shea T."/>
            <person name="Shenoy N."/>
            <person name="Sisk P."/>
            <person name="Stolte C."/>
            <person name="Sykes S."/>
            <person name="Wortman J."/>
            <person name="Nusbaum C."/>
            <person name="Birren B."/>
        </authorList>
    </citation>
    <scope>NUCLEOTIDE SEQUENCE [LARGE SCALE GENOMIC DNA]</scope>
    <source>
        <strain evidence="2 3">ACB7</strain>
    </source>
</reference>
<sequence length="105" mass="11890">MVEKVIQEMGLPLLFTVLLLYYAIKLMVFQDVESIRPKGRAPVQDKKGYGREAGILVLIFAAISLVASFCMLIHPFLGISLILLGFILVAMQFRRLEEKYSGDRK</sequence>
<keyword evidence="1" id="KW-1133">Transmembrane helix</keyword>
<keyword evidence="1" id="KW-0812">Transmembrane</keyword>
<feature type="transmembrane region" description="Helical" evidence="1">
    <location>
        <begin position="49"/>
        <end position="67"/>
    </location>
</feature>
<evidence type="ECO:0000256" key="1">
    <source>
        <dbReference type="SAM" id="Phobius"/>
    </source>
</evidence>
<feature type="transmembrane region" description="Helical" evidence="1">
    <location>
        <begin position="73"/>
        <end position="91"/>
    </location>
</feature>
<proteinExistence type="predicted"/>
<dbReference type="HOGENOM" id="CLU_2233776_0_0_9"/>
<feature type="transmembrane region" description="Helical" evidence="1">
    <location>
        <begin position="12"/>
        <end position="29"/>
    </location>
</feature>
<evidence type="ECO:0008006" key="4">
    <source>
        <dbReference type="Google" id="ProtNLM"/>
    </source>
</evidence>
<gene>
    <name evidence="2" type="ORF">HMPREF9624_01490</name>
</gene>
<evidence type="ECO:0000313" key="3">
    <source>
        <dbReference type="Proteomes" id="UP000003527"/>
    </source>
</evidence>
<dbReference type="EMBL" id="AFZD01000021">
    <property type="protein sequence ID" value="EHL09449.1"/>
    <property type="molecule type" value="Genomic_DNA"/>
</dbReference>
<keyword evidence="3" id="KW-1185">Reference proteome</keyword>
<keyword evidence="1" id="KW-0472">Membrane</keyword>
<protein>
    <recommendedName>
        <fullName evidence="4">DUF3784 domain-containing protein</fullName>
    </recommendedName>
</protein>
<accession>G9WWP6</accession>
<name>G9WWP6_9FIRM</name>
<dbReference type="AlphaFoldDB" id="G9WWP6"/>
<evidence type="ECO:0000313" key="2">
    <source>
        <dbReference type="EMBL" id="EHL09449.1"/>
    </source>
</evidence>
<dbReference type="PATRIC" id="fig|796944.3.peg.2248"/>
<dbReference type="Proteomes" id="UP000003527">
    <property type="component" value="Unassembled WGS sequence"/>
</dbReference>
<dbReference type="RefSeq" id="WP_009537251.1">
    <property type="nucleotide sequence ID" value="NZ_JH414505.1"/>
</dbReference>